<feature type="compositionally biased region" description="Gly residues" evidence="1">
    <location>
        <begin position="142"/>
        <end position="193"/>
    </location>
</feature>
<sequence length="436" mass="43862">MTGTPSSAPNEPTGDTPAGAGGPQHPPRAGQHQNPESAPHSTEQGGASAHGRHEMPGLAGYPQFDGPGAAHYGSEPVEPPPPLSSPSGVPVSSGYSQSSGVPAQQPQGIPPQGGDLSQPGGGQSGGYAPQGQSRPGAHAPHGGYGQQGGQVQQGGYGQPGSGPQQGGYGQSGPQPGGYGQQGGYGPAGSGPQQGGFPPPGSGPQGPPPGNAPQQGNPAEPPATAGHYYEPERLDVGRALGYGWDRFRLNAIPWMGMVLIGLIAWLMVILLVNLLDITSASGLLLLFGVAALVVWLLQAAMIRGALAETDGTPPDFPTFFAFVNAGNVLITALIVFLAALVASLVLVFPAIIVGVLCMFSLHFVIDQDQTPLTAIKSSAQLVIANAVPVVILALAVLVATFLGALLCGLGLLIAGPVTAIATTYAYRFLTGGTVAHA</sequence>
<name>A0A7D6V868_9NOCA</name>
<feature type="transmembrane region" description="Helical" evidence="2">
    <location>
        <begin position="343"/>
        <end position="364"/>
    </location>
</feature>
<feature type="compositionally biased region" description="Low complexity" evidence="1">
    <location>
        <begin position="85"/>
        <end position="118"/>
    </location>
</feature>
<feature type="transmembrane region" description="Helical" evidence="2">
    <location>
        <begin position="317"/>
        <end position="336"/>
    </location>
</feature>
<feature type="compositionally biased region" description="Low complexity" evidence="1">
    <location>
        <begin position="126"/>
        <end position="141"/>
    </location>
</feature>
<feature type="transmembrane region" description="Helical" evidence="2">
    <location>
        <begin position="384"/>
        <end position="413"/>
    </location>
</feature>
<evidence type="ECO:0000313" key="4">
    <source>
        <dbReference type="Proteomes" id="UP000515512"/>
    </source>
</evidence>
<protein>
    <submittedName>
        <fullName evidence="3">Uncharacterized protein</fullName>
    </submittedName>
</protein>
<gene>
    <name evidence="3" type="ORF">H0264_27850</name>
</gene>
<feature type="compositionally biased region" description="Pro residues" evidence="1">
    <location>
        <begin position="196"/>
        <end position="210"/>
    </location>
</feature>
<dbReference type="EMBL" id="CP059399">
    <property type="protein sequence ID" value="QLY29094.1"/>
    <property type="molecule type" value="Genomic_DNA"/>
</dbReference>
<dbReference type="Proteomes" id="UP000515512">
    <property type="component" value="Chromosome"/>
</dbReference>
<keyword evidence="2" id="KW-0812">Transmembrane</keyword>
<proteinExistence type="predicted"/>
<dbReference type="AlphaFoldDB" id="A0A7D6V868"/>
<feature type="region of interest" description="Disordered" evidence="1">
    <location>
        <begin position="1"/>
        <end position="226"/>
    </location>
</feature>
<dbReference type="RefSeq" id="WP_181580299.1">
    <property type="nucleotide sequence ID" value="NZ_CP059399.1"/>
</dbReference>
<feature type="transmembrane region" description="Helical" evidence="2">
    <location>
        <begin position="253"/>
        <end position="274"/>
    </location>
</feature>
<keyword evidence="2" id="KW-1133">Transmembrane helix</keyword>
<feature type="transmembrane region" description="Helical" evidence="2">
    <location>
        <begin position="281"/>
        <end position="305"/>
    </location>
</feature>
<organism evidence="3 4">
    <name type="scientific">Nocardia huaxiensis</name>
    <dbReference type="NCBI Taxonomy" id="2755382"/>
    <lineage>
        <taxon>Bacteria</taxon>
        <taxon>Bacillati</taxon>
        <taxon>Actinomycetota</taxon>
        <taxon>Actinomycetes</taxon>
        <taxon>Mycobacteriales</taxon>
        <taxon>Nocardiaceae</taxon>
        <taxon>Nocardia</taxon>
    </lineage>
</organism>
<keyword evidence="2" id="KW-0472">Membrane</keyword>
<accession>A0A7D6V868</accession>
<feature type="compositionally biased region" description="Polar residues" evidence="1">
    <location>
        <begin position="1"/>
        <end position="10"/>
    </location>
</feature>
<evidence type="ECO:0000256" key="1">
    <source>
        <dbReference type="SAM" id="MobiDB-lite"/>
    </source>
</evidence>
<evidence type="ECO:0000256" key="2">
    <source>
        <dbReference type="SAM" id="Phobius"/>
    </source>
</evidence>
<reference evidence="3 4" key="1">
    <citation type="submission" date="2020-07" db="EMBL/GenBank/DDBJ databases">
        <authorList>
            <person name="Zhuang K."/>
            <person name="Ran Y."/>
        </authorList>
    </citation>
    <scope>NUCLEOTIDE SEQUENCE [LARGE SCALE GENOMIC DNA]</scope>
    <source>
        <strain evidence="3 4">WCH-YHL-001</strain>
    </source>
</reference>
<feature type="compositionally biased region" description="Polar residues" evidence="1">
    <location>
        <begin position="31"/>
        <end position="45"/>
    </location>
</feature>
<evidence type="ECO:0000313" key="3">
    <source>
        <dbReference type="EMBL" id="QLY29094.1"/>
    </source>
</evidence>
<keyword evidence="4" id="KW-1185">Reference proteome</keyword>
<dbReference type="KEGG" id="nhu:H0264_27850"/>